<feature type="region of interest" description="Disordered" evidence="1">
    <location>
        <begin position="19"/>
        <end position="50"/>
    </location>
</feature>
<organism evidence="2 3">
    <name type="scientific">Microthlaspi erraticum</name>
    <dbReference type="NCBI Taxonomy" id="1685480"/>
    <lineage>
        <taxon>Eukaryota</taxon>
        <taxon>Viridiplantae</taxon>
        <taxon>Streptophyta</taxon>
        <taxon>Embryophyta</taxon>
        <taxon>Tracheophyta</taxon>
        <taxon>Spermatophyta</taxon>
        <taxon>Magnoliopsida</taxon>
        <taxon>eudicotyledons</taxon>
        <taxon>Gunneridae</taxon>
        <taxon>Pentapetalae</taxon>
        <taxon>rosids</taxon>
        <taxon>malvids</taxon>
        <taxon>Brassicales</taxon>
        <taxon>Brassicaceae</taxon>
        <taxon>Coluteocarpeae</taxon>
        <taxon>Microthlaspi</taxon>
    </lineage>
</organism>
<dbReference type="EMBL" id="CACVBM020001584">
    <property type="protein sequence ID" value="CAA7054646.1"/>
    <property type="molecule type" value="Genomic_DNA"/>
</dbReference>
<comment type="caution">
    <text evidence="2">The sequence shown here is derived from an EMBL/GenBank/DDBJ whole genome shotgun (WGS) entry which is preliminary data.</text>
</comment>
<evidence type="ECO:0000313" key="2">
    <source>
        <dbReference type="EMBL" id="CAA7054646.1"/>
    </source>
</evidence>
<dbReference type="AlphaFoldDB" id="A0A6D2KRI2"/>
<reference evidence="2" key="1">
    <citation type="submission" date="2020-01" db="EMBL/GenBank/DDBJ databases">
        <authorList>
            <person name="Mishra B."/>
        </authorList>
    </citation>
    <scope>NUCLEOTIDE SEQUENCE [LARGE SCALE GENOMIC DNA]</scope>
</reference>
<proteinExistence type="predicted"/>
<evidence type="ECO:0000256" key="1">
    <source>
        <dbReference type="SAM" id="MobiDB-lite"/>
    </source>
</evidence>
<keyword evidence="3" id="KW-1185">Reference proteome</keyword>
<protein>
    <submittedName>
        <fullName evidence="2">Uncharacterized protein</fullName>
    </submittedName>
</protein>
<dbReference type="Proteomes" id="UP000467841">
    <property type="component" value="Unassembled WGS sequence"/>
</dbReference>
<evidence type="ECO:0000313" key="3">
    <source>
        <dbReference type="Proteomes" id="UP000467841"/>
    </source>
</evidence>
<gene>
    <name evidence="2" type="ORF">MERR_LOCUS41882</name>
</gene>
<accession>A0A6D2KRI2</accession>
<name>A0A6D2KRI2_9BRAS</name>
<sequence>MQIIGDKLTGGLQNGARGAVGRGAFEDGSRPRNNNLTDDRGDVRGGDNPSGISNLSITTCNLFRPHVQLKIQFRQTQFFAESQWIVATRRSERRFRRTDLANNTCLWEPKLLLRVGNRAAGACITSSPDSDLKDCDLETFNHNSAHGSFASLAFQPSMIPIVRINGSSRTRLNYYRDAGITRVKLTCRRYGEAPTPPEHMKKLVDMQVRNRLTSIRHLGDGAIRRGHADVVCQYIKLCFPSCNFLLSETQKQSGSHV</sequence>